<dbReference type="EMBL" id="SVCM01000207">
    <property type="protein sequence ID" value="MBE6061875.1"/>
    <property type="molecule type" value="Genomic_DNA"/>
</dbReference>
<dbReference type="GO" id="GO:1900753">
    <property type="term" value="P:doxorubicin transport"/>
    <property type="evidence" value="ECO:0007669"/>
    <property type="project" value="InterPro"/>
</dbReference>
<keyword evidence="4 7" id="KW-0067">ATP-binding</keyword>
<dbReference type="PROSITE" id="PS50893">
    <property type="entry name" value="ABC_TRANSPORTER_2"/>
    <property type="match status" value="1"/>
</dbReference>
<dbReference type="GO" id="GO:0043215">
    <property type="term" value="P:daunorubicin transport"/>
    <property type="evidence" value="ECO:0007669"/>
    <property type="project" value="InterPro"/>
</dbReference>
<proteinExistence type="inferred from homology"/>
<comment type="caution">
    <text evidence="7">The sequence shown here is derived from an EMBL/GenBank/DDBJ whole genome shotgun (WGS) entry which is preliminary data.</text>
</comment>
<evidence type="ECO:0000256" key="4">
    <source>
        <dbReference type="ARBA" id="ARBA00022840"/>
    </source>
</evidence>
<dbReference type="InterPro" id="IPR025302">
    <property type="entry name" value="DrrA1/2-like_C"/>
</dbReference>
<comment type="subcellular location">
    <subcellularLocation>
        <location evidence="1">Cell membrane</location>
        <topology evidence="1">Peripheral membrane protein</topology>
        <orientation evidence="1">Cytoplasmic side</orientation>
    </subcellularLocation>
</comment>
<keyword evidence="2" id="KW-0813">Transport</keyword>
<dbReference type="InterPro" id="IPR027417">
    <property type="entry name" value="P-loop_NTPase"/>
</dbReference>
<dbReference type="Gene3D" id="3.40.50.300">
    <property type="entry name" value="P-loop containing nucleotide triphosphate hydrolases"/>
    <property type="match status" value="1"/>
</dbReference>
<name>A0A927ZR10_9CLOT</name>
<sequence length="315" mass="34385">MNAEKAIRVNDLKKTYKGNIQALDGLSFEVDKGSIFGLVGPNGAGKSTTIKIMTTLTKADSGVVIVGDFDVNTEPNRVRKIFGCVSQNSGVFQDGTARENLMLQGELYGMHGRELKTRVAELLDNFGLNKAADRIAATYSGGMLRKLDVALGLIHQPQILFLDEPTTGLDPEARSSLWEIILSMSKQENVTVLLTTHYLEEVDRLADNLAIVNTGKVIAAGTPTSLKEALNEDMIHISLDSTTELQTDIVEKALSSLRKIFRIEIDGNTIKLHVTNASSTLVDVLQILAAHQIHVLNASVIPPTIDDVYLKYTKK</sequence>
<dbReference type="PANTHER" id="PTHR42711">
    <property type="entry name" value="ABC TRANSPORTER ATP-BINDING PROTEIN"/>
    <property type="match status" value="1"/>
</dbReference>
<organism evidence="7 8">
    <name type="scientific">Clostridium sulfidigenes</name>
    <dbReference type="NCBI Taxonomy" id="318464"/>
    <lineage>
        <taxon>Bacteria</taxon>
        <taxon>Bacillati</taxon>
        <taxon>Bacillota</taxon>
        <taxon>Clostridia</taxon>
        <taxon>Eubacteriales</taxon>
        <taxon>Clostridiaceae</taxon>
        <taxon>Clostridium</taxon>
    </lineage>
</organism>
<dbReference type="InterPro" id="IPR050763">
    <property type="entry name" value="ABC_transporter_ATP-binding"/>
</dbReference>
<dbReference type="NCBIfam" id="TIGR01188">
    <property type="entry name" value="drrA"/>
    <property type="match status" value="1"/>
</dbReference>
<gene>
    <name evidence="7" type="ORF">E7215_17190</name>
</gene>
<dbReference type="GO" id="GO:0016887">
    <property type="term" value="F:ATP hydrolysis activity"/>
    <property type="evidence" value="ECO:0007669"/>
    <property type="project" value="InterPro"/>
</dbReference>
<evidence type="ECO:0000313" key="8">
    <source>
        <dbReference type="Proteomes" id="UP000768462"/>
    </source>
</evidence>
<dbReference type="InterPro" id="IPR003593">
    <property type="entry name" value="AAA+_ATPase"/>
</dbReference>
<feature type="domain" description="ABC transporter" evidence="6">
    <location>
        <begin position="7"/>
        <end position="239"/>
    </location>
</feature>
<dbReference type="Pfam" id="PF13732">
    <property type="entry name" value="DrrA1-3_C"/>
    <property type="match status" value="1"/>
</dbReference>
<dbReference type="PROSITE" id="PS00211">
    <property type="entry name" value="ABC_TRANSPORTER_1"/>
    <property type="match status" value="1"/>
</dbReference>
<evidence type="ECO:0000313" key="7">
    <source>
        <dbReference type="EMBL" id="MBE6061875.1"/>
    </source>
</evidence>
<dbReference type="InterPro" id="IPR017871">
    <property type="entry name" value="ABC_transporter-like_CS"/>
</dbReference>
<evidence type="ECO:0000259" key="6">
    <source>
        <dbReference type="PROSITE" id="PS50893"/>
    </source>
</evidence>
<dbReference type="PANTHER" id="PTHR42711:SF5">
    <property type="entry name" value="ABC TRANSPORTER ATP-BINDING PROTEIN NATA"/>
    <property type="match status" value="1"/>
</dbReference>
<dbReference type="SUPFAM" id="SSF52540">
    <property type="entry name" value="P-loop containing nucleoside triphosphate hydrolases"/>
    <property type="match status" value="1"/>
</dbReference>
<dbReference type="AlphaFoldDB" id="A0A927ZR10"/>
<evidence type="ECO:0000256" key="2">
    <source>
        <dbReference type="ARBA" id="ARBA00022448"/>
    </source>
</evidence>
<reference evidence="7" key="1">
    <citation type="submission" date="2019-04" db="EMBL/GenBank/DDBJ databases">
        <title>Evolution of Biomass-Degrading Anaerobic Consortia Revealed by Metagenomics.</title>
        <authorList>
            <person name="Peng X."/>
        </authorList>
    </citation>
    <scope>NUCLEOTIDE SEQUENCE</scope>
    <source>
        <strain evidence="7">SIG254</strain>
    </source>
</reference>
<evidence type="ECO:0000256" key="1">
    <source>
        <dbReference type="ARBA" id="ARBA00004413"/>
    </source>
</evidence>
<dbReference type="InterPro" id="IPR003439">
    <property type="entry name" value="ABC_transporter-like_ATP-bd"/>
</dbReference>
<dbReference type="SMART" id="SM00382">
    <property type="entry name" value="AAA"/>
    <property type="match status" value="1"/>
</dbReference>
<accession>A0A927ZR10</accession>
<dbReference type="GO" id="GO:0005886">
    <property type="term" value="C:plasma membrane"/>
    <property type="evidence" value="ECO:0007669"/>
    <property type="project" value="UniProtKB-SubCell"/>
</dbReference>
<keyword evidence="3" id="KW-0547">Nucleotide-binding</keyword>
<comment type="similarity">
    <text evidence="5">Belongs to the ABC transporter superfamily. Drug exporter-1 (DrugE1) (TC 3.A.1.105) family.</text>
</comment>
<evidence type="ECO:0000256" key="3">
    <source>
        <dbReference type="ARBA" id="ARBA00022741"/>
    </source>
</evidence>
<dbReference type="Pfam" id="PF00005">
    <property type="entry name" value="ABC_tran"/>
    <property type="match status" value="1"/>
</dbReference>
<dbReference type="GO" id="GO:0005524">
    <property type="term" value="F:ATP binding"/>
    <property type="evidence" value="ECO:0007669"/>
    <property type="project" value="UniProtKB-KW"/>
</dbReference>
<dbReference type="InterPro" id="IPR005894">
    <property type="entry name" value="DrrA"/>
</dbReference>
<dbReference type="Proteomes" id="UP000768462">
    <property type="component" value="Unassembled WGS sequence"/>
</dbReference>
<protein>
    <submittedName>
        <fullName evidence="7">ATP-binding cassette domain-containing protein</fullName>
    </submittedName>
</protein>
<evidence type="ECO:0000256" key="5">
    <source>
        <dbReference type="ARBA" id="ARBA00049985"/>
    </source>
</evidence>